<reference evidence="1" key="2">
    <citation type="submission" date="2020-11" db="EMBL/GenBank/DDBJ databases">
        <authorList>
            <person name="McCartney M.A."/>
            <person name="Auch B."/>
            <person name="Kono T."/>
            <person name="Mallez S."/>
            <person name="Becker A."/>
            <person name="Gohl D.M."/>
            <person name="Silverstein K.A.T."/>
            <person name="Koren S."/>
            <person name="Bechman K.B."/>
            <person name="Herman A."/>
            <person name="Abrahante J.E."/>
            <person name="Garbe J."/>
        </authorList>
    </citation>
    <scope>NUCLEOTIDE SEQUENCE</scope>
    <source>
        <strain evidence="1">Duluth1</strain>
        <tissue evidence="1">Whole animal</tissue>
    </source>
</reference>
<reference evidence="1" key="1">
    <citation type="journal article" date="2019" name="bioRxiv">
        <title>The Genome of the Zebra Mussel, Dreissena polymorpha: A Resource for Invasive Species Research.</title>
        <authorList>
            <person name="McCartney M.A."/>
            <person name="Auch B."/>
            <person name="Kono T."/>
            <person name="Mallez S."/>
            <person name="Zhang Y."/>
            <person name="Obille A."/>
            <person name="Becker A."/>
            <person name="Abrahante J.E."/>
            <person name="Garbe J."/>
            <person name="Badalamenti J.P."/>
            <person name="Herman A."/>
            <person name="Mangelson H."/>
            <person name="Liachko I."/>
            <person name="Sullivan S."/>
            <person name="Sone E.D."/>
            <person name="Koren S."/>
            <person name="Silverstein K.A.T."/>
            <person name="Beckman K.B."/>
            <person name="Gohl D.M."/>
        </authorList>
    </citation>
    <scope>NUCLEOTIDE SEQUENCE</scope>
    <source>
        <strain evidence="1">Duluth1</strain>
        <tissue evidence="1">Whole animal</tissue>
    </source>
</reference>
<keyword evidence="2" id="KW-1185">Reference proteome</keyword>
<dbReference type="Proteomes" id="UP000828390">
    <property type="component" value="Unassembled WGS sequence"/>
</dbReference>
<name>A0A9D4DLN3_DREPO</name>
<dbReference type="AlphaFoldDB" id="A0A9D4DLN3"/>
<comment type="caution">
    <text evidence="1">The sequence shown here is derived from an EMBL/GenBank/DDBJ whole genome shotgun (WGS) entry which is preliminary data.</text>
</comment>
<evidence type="ECO:0000313" key="1">
    <source>
        <dbReference type="EMBL" id="KAH3751288.1"/>
    </source>
</evidence>
<sequence>MIVNAGYTVSSAHHYCHRGLYRYQHKPFSSSQVIRSEAHSIFVIAAARTCVIEPAVYKNTKSMNDKSAGAPLWSQECN</sequence>
<protein>
    <submittedName>
        <fullName evidence="1">Uncharacterized protein</fullName>
    </submittedName>
</protein>
<gene>
    <name evidence="1" type="ORF">DPMN_185841</name>
</gene>
<proteinExistence type="predicted"/>
<organism evidence="1 2">
    <name type="scientific">Dreissena polymorpha</name>
    <name type="common">Zebra mussel</name>
    <name type="synonym">Mytilus polymorpha</name>
    <dbReference type="NCBI Taxonomy" id="45954"/>
    <lineage>
        <taxon>Eukaryota</taxon>
        <taxon>Metazoa</taxon>
        <taxon>Spiralia</taxon>
        <taxon>Lophotrochozoa</taxon>
        <taxon>Mollusca</taxon>
        <taxon>Bivalvia</taxon>
        <taxon>Autobranchia</taxon>
        <taxon>Heteroconchia</taxon>
        <taxon>Euheterodonta</taxon>
        <taxon>Imparidentia</taxon>
        <taxon>Neoheterodontei</taxon>
        <taxon>Myida</taxon>
        <taxon>Dreissenoidea</taxon>
        <taxon>Dreissenidae</taxon>
        <taxon>Dreissena</taxon>
    </lineage>
</organism>
<evidence type="ECO:0000313" key="2">
    <source>
        <dbReference type="Proteomes" id="UP000828390"/>
    </source>
</evidence>
<accession>A0A9D4DLN3</accession>
<dbReference type="EMBL" id="JAIWYP010000010">
    <property type="protein sequence ID" value="KAH3751288.1"/>
    <property type="molecule type" value="Genomic_DNA"/>
</dbReference>